<proteinExistence type="predicted"/>
<dbReference type="RefSeq" id="WP_013774268.1">
    <property type="nucleotide sequence ID" value="NC_015516.1"/>
</dbReference>
<feature type="domain" description="Siphovirus-type tail component RIFT-related" evidence="1">
    <location>
        <begin position="11"/>
        <end position="128"/>
    </location>
</feature>
<sequence length="274" mass="31740">MADSVVIERQDGTTYTLEQLGMRVISFNPPGPNIQHTFQSLGTYKNLWTDMHVQRLTIPLIFDVYAIDNYDYELQRLKVLEIFRSHEEFYVYTTRTPYLRWRVVAESFAYPRMANYWLANNVSVNLVCATGYAETVQTTLDPFTFDRNTWGLDLGVNLADPPQYTFTNQNKVTFINLGAIPLLCEQHPVIIKFIGNVSKQLTIKNDTTNQTWTLNRKLTKNDQLIINGMVPVVNNTMVFEQCNHSYLDYSIGKNQIEISGATDFSISFETRFYY</sequence>
<reference key="2">
    <citation type="submission" date="2011-04" db="EMBL/GenBank/DDBJ databases">
        <title>Whole genome sequence of Melissococcus plutonius ATCC 35311.</title>
        <authorList>
            <person name="Okumura K."/>
            <person name="Arai R."/>
            <person name="Osaki M."/>
            <person name="Okura M."/>
            <person name="Kirikae T."/>
            <person name="Takamatsu D."/>
            <person name="Akiyama T."/>
        </authorList>
    </citation>
    <scope>NUCLEOTIDE SEQUENCE</scope>
    <source>
        <strain>ATCC 35311</strain>
    </source>
</reference>
<gene>
    <name evidence="2" type="ordered locus">MPTP_1403</name>
</gene>
<name>F3YBF4_MELPT</name>
<accession>F3YBF4</accession>
<dbReference type="Proteomes" id="UP000008456">
    <property type="component" value="Chromosome"/>
</dbReference>
<dbReference type="STRING" id="940190.MPTP_1403"/>
<keyword evidence="3" id="KW-1185">Reference proteome</keyword>
<evidence type="ECO:0000313" key="3">
    <source>
        <dbReference type="Proteomes" id="UP000008456"/>
    </source>
</evidence>
<dbReference type="HOGENOM" id="CLU_084407_0_0_9"/>
<dbReference type="AlphaFoldDB" id="F3YBF4"/>
<protein>
    <recommendedName>
        <fullName evidence="1">Siphovirus-type tail component RIFT-related domain-containing protein</fullName>
    </recommendedName>
</protein>
<evidence type="ECO:0000313" key="2">
    <source>
        <dbReference type="EMBL" id="BAK21832.1"/>
    </source>
</evidence>
<reference evidence="2 3" key="1">
    <citation type="journal article" date="2011" name="J. Bacteriol.">
        <title>Complete genome sequence of Melissococcus plutonius ATCC 35311.</title>
        <authorList>
            <person name="Okumura K."/>
            <person name="Arai R."/>
            <person name="Okura M."/>
            <person name="Kirikae T."/>
            <person name="Takamatsu D."/>
            <person name="Osaki M."/>
            <person name="Miyoshi-Akiyama T."/>
        </authorList>
    </citation>
    <scope>NUCLEOTIDE SEQUENCE [LARGE SCALE GENOMIC DNA]</scope>
    <source>
        <strain evidence="3">ATCC 35311 / CIP 104052 / LMG 20360 / NCIMB 702443</strain>
    </source>
</reference>
<evidence type="ECO:0000259" key="1">
    <source>
        <dbReference type="Pfam" id="PF05709"/>
    </source>
</evidence>
<organism evidence="2 3">
    <name type="scientific">Melissococcus plutonius (strain ATCC 35311 / DSM 29964 / CIP 104052 / LMG 20360 / NCIMB 702443)</name>
    <dbReference type="NCBI Taxonomy" id="940190"/>
    <lineage>
        <taxon>Bacteria</taxon>
        <taxon>Bacillati</taxon>
        <taxon>Bacillota</taxon>
        <taxon>Bacilli</taxon>
        <taxon>Lactobacillales</taxon>
        <taxon>Enterococcaceae</taxon>
        <taxon>Melissococcus</taxon>
    </lineage>
</organism>
<dbReference type="Pfam" id="PF05709">
    <property type="entry name" value="Sipho_tail"/>
    <property type="match status" value="1"/>
</dbReference>
<dbReference type="OrthoDB" id="2194642at2"/>
<dbReference type="KEGG" id="mps:MPTP_1403"/>
<dbReference type="EMBL" id="AP012200">
    <property type="protein sequence ID" value="BAK21832.1"/>
    <property type="molecule type" value="Genomic_DNA"/>
</dbReference>
<dbReference type="InterPro" id="IPR008841">
    <property type="entry name" value="Siphovirus-type_tail_N"/>
</dbReference>